<reference evidence="2" key="1">
    <citation type="submission" date="2018-02" db="EMBL/GenBank/DDBJ databases">
        <title>Rhizophora mucronata_Transcriptome.</title>
        <authorList>
            <person name="Meera S.P."/>
            <person name="Sreeshan A."/>
            <person name="Augustine A."/>
        </authorList>
    </citation>
    <scope>NUCLEOTIDE SEQUENCE</scope>
    <source>
        <tissue evidence="2">Leaf</tissue>
    </source>
</reference>
<organism evidence="2">
    <name type="scientific">Rhizophora mucronata</name>
    <name type="common">Asiatic mangrove</name>
    <dbReference type="NCBI Taxonomy" id="61149"/>
    <lineage>
        <taxon>Eukaryota</taxon>
        <taxon>Viridiplantae</taxon>
        <taxon>Streptophyta</taxon>
        <taxon>Embryophyta</taxon>
        <taxon>Tracheophyta</taxon>
        <taxon>Spermatophyta</taxon>
        <taxon>Magnoliopsida</taxon>
        <taxon>eudicotyledons</taxon>
        <taxon>Gunneridae</taxon>
        <taxon>Pentapetalae</taxon>
        <taxon>rosids</taxon>
        <taxon>fabids</taxon>
        <taxon>Malpighiales</taxon>
        <taxon>Rhizophoraceae</taxon>
        <taxon>Rhizophora</taxon>
    </lineage>
</organism>
<protein>
    <submittedName>
        <fullName evidence="2">Uncharacterized protein</fullName>
    </submittedName>
</protein>
<evidence type="ECO:0000256" key="1">
    <source>
        <dbReference type="SAM" id="Phobius"/>
    </source>
</evidence>
<proteinExistence type="predicted"/>
<evidence type="ECO:0000313" key="2">
    <source>
        <dbReference type="EMBL" id="MBX63453.1"/>
    </source>
</evidence>
<keyword evidence="1" id="KW-0812">Transmembrane</keyword>
<feature type="transmembrane region" description="Helical" evidence="1">
    <location>
        <begin position="18"/>
        <end position="42"/>
    </location>
</feature>
<keyword evidence="1" id="KW-0472">Membrane</keyword>
<name>A0A2P2Q912_RHIMU</name>
<dbReference type="AlphaFoldDB" id="A0A2P2Q912"/>
<dbReference type="EMBL" id="GGEC01082969">
    <property type="protein sequence ID" value="MBX63453.1"/>
    <property type="molecule type" value="Transcribed_RNA"/>
</dbReference>
<sequence>MSCSIFEKLSLSLFFLPIMGQLCFCFDLISLFYCLIGILLLMR</sequence>
<keyword evidence="1" id="KW-1133">Transmembrane helix</keyword>
<accession>A0A2P2Q912</accession>